<keyword evidence="2" id="KW-1185">Reference proteome</keyword>
<name>U4T8M0_9GAMM</name>
<gene>
    <name evidence="1" type="ORF">M917_2174</name>
</gene>
<proteinExistence type="predicted"/>
<comment type="caution">
    <text evidence="1">The sequence shown here is derived from an EMBL/GenBank/DDBJ whole genome shotgun (WGS) entry which is preliminary data.</text>
</comment>
<dbReference type="PATRIC" id="fig|1354303.4.peg.2140"/>
<protein>
    <submittedName>
        <fullName evidence="1">Uncharacterized protein</fullName>
    </submittedName>
</protein>
<sequence length="38" mass="4473">MKPNKKNSIDNIEILINYLTQFDEYLAIFKPFSHSRSG</sequence>
<evidence type="ECO:0000313" key="2">
    <source>
        <dbReference type="Proteomes" id="UP000016761"/>
    </source>
</evidence>
<reference evidence="1 2" key="1">
    <citation type="journal article" date="2013" name="Genome Announc.">
        <title>Draft Genome Sequence of Psychrobacter aquaticus Strain CMS 56T, Isolated from a Cyanobacterial Mat Sample Collected from Water Bodies in the McMurdo Dry Valley Region of Antarctica.</title>
        <authorList>
            <person name="Reddy G.S."/>
            <person name="Ara S."/>
            <person name="Singh A."/>
            <person name="Kumar Pinnaka A."/>
            <person name="Shivaji S."/>
        </authorList>
    </citation>
    <scope>NUCLEOTIDE SEQUENCE [LARGE SCALE GENOMIC DNA]</scope>
    <source>
        <strain evidence="1 2">CMS 56</strain>
    </source>
</reference>
<dbReference type="EMBL" id="AUSW01000034">
    <property type="protein sequence ID" value="ERL54828.1"/>
    <property type="molecule type" value="Genomic_DNA"/>
</dbReference>
<evidence type="ECO:0000313" key="1">
    <source>
        <dbReference type="EMBL" id="ERL54828.1"/>
    </source>
</evidence>
<organism evidence="1 2">
    <name type="scientific">Psychrobacter aquaticus CMS 56</name>
    <dbReference type="NCBI Taxonomy" id="1354303"/>
    <lineage>
        <taxon>Bacteria</taxon>
        <taxon>Pseudomonadati</taxon>
        <taxon>Pseudomonadota</taxon>
        <taxon>Gammaproteobacteria</taxon>
        <taxon>Moraxellales</taxon>
        <taxon>Moraxellaceae</taxon>
        <taxon>Psychrobacter</taxon>
    </lineage>
</organism>
<dbReference type="AlphaFoldDB" id="U4T8M0"/>
<accession>U4T8M0</accession>
<dbReference type="Proteomes" id="UP000016761">
    <property type="component" value="Unassembled WGS sequence"/>
</dbReference>